<name>I1XJA6_METNJ</name>
<evidence type="ECO:0000313" key="2">
    <source>
        <dbReference type="EMBL" id="AFI84475.1"/>
    </source>
</evidence>
<dbReference type="eggNOG" id="COG2165">
    <property type="taxonomic scope" value="Bacteria"/>
</dbReference>
<evidence type="ECO:0000256" key="1">
    <source>
        <dbReference type="SAM" id="Phobius"/>
    </source>
</evidence>
<feature type="transmembrane region" description="Helical" evidence="1">
    <location>
        <begin position="12"/>
        <end position="29"/>
    </location>
</feature>
<keyword evidence="3" id="KW-1185">Reference proteome</keyword>
<organism evidence="2 3">
    <name type="scientific">Methylophaga nitratireducenticrescens</name>
    <dbReference type="NCBI Taxonomy" id="754476"/>
    <lineage>
        <taxon>Bacteria</taxon>
        <taxon>Pseudomonadati</taxon>
        <taxon>Pseudomonadota</taxon>
        <taxon>Gammaproteobacteria</taxon>
        <taxon>Thiotrichales</taxon>
        <taxon>Piscirickettsiaceae</taxon>
        <taxon>Methylophaga</taxon>
    </lineage>
</organism>
<dbReference type="EMBL" id="CP003390">
    <property type="protein sequence ID" value="AFI84475.1"/>
    <property type="molecule type" value="Genomic_DNA"/>
</dbReference>
<protein>
    <submittedName>
        <fullName evidence="2">Secretion system X pseudopilin PulG</fullName>
    </submittedName>
</protein>
<gene>
    <name evidence="2" type="ordered locus">Q7A_1651</name>
</gene>
<reference evidence="2 3" key="1">
    <citation type="journal article" date="2012" name="J. Bacteriol.">
        <title>Complete genome sequences of Methylophaga sp. strain JAM1 and Methylophaga sp. strain JAM7.</title>
        <authorList>
            <person name="Villeneuve C."/>
            <person name="Martineau C."/>
            <person name="Mauffrey F."/>
            <person name="Villemur R."/>
        </authorList>
    </citation>
    <scope>NUCLEOTIDE SEQUENCE [LARGE SCALE GENOMIC DNA]</scope>
    <source>
        <strain evidence="2 3">JAM1</strain>
    </source>
</reference>
<accession>I1XJA6</accession>
<keyword evidence="1" id="KW-0472">Membrane</keyword>
<sequence>MRNGNSQVANRGFILLGMLCLLVISGYILTQASAKWSDVVKREREQELLKVGDTIRKSIGSYYNATPGVVKQYPPNLQALLYDDRFPMPKRHIRKLYIDPVTQREGWGIVVAPNGGVMGVNSLSGEKPFKRKNFRPIYQDFEDKDYYGEWYFVYVENYL</sequence>
<dbReference type="HOGENOM" id="CLU_088953_1_0_6"/>
<dbReference type="AlphaFoldDB" id="I1XJA6"/>
<dbReference type="RefSeq" id="WP_014706848.1">
    <property type="nucleotide sequence ID" value="NC_017857.3"/>
</dbReference>
<dbReference type="KEGG" id="mej:Q7A_1651"/>
<keyword evidence="1" id="KW-0812">Transmembrane</keyword>
<dbReference type="PATRIC" id="fig|754476.3.peg.1632"/>
<keyword evidence="1" id="KW-1133">Transmembrane helix</keyword>
<dbReference type="Proteomes" id="UP000009144">
    <property type="component" value="Chromosome"/>
</dbReference>
<dbReference type="OrthoDB" id="5608857at2"/>
<evidence type="ECO:0000313" key="3">
    <source>
        <dbReference type="Proteomes" id="UP000009144"/>
    </source>
</evidence>
<proteinExistence type="predicted"/>
<dbReference type="STRING" id="754476.Q7A_1651"/>
<reference evidence="2 3" key="2">
    <citation type="journal article" date="2013" name="Int. J. Syst. Evol. Microbiol.">
        <title>Methylophaga nitratireducenticrescens sp. nov. and Methylophaga frappieri sp. nov., isolated from the biofilm of the methanol-fed denitrification system treating the seawater at the Montreal Biodome.</title>
        <authorList>
            <person name="Villeneuve C."/>
            <person name="Martineau C."/>
            <person name="Mauffrey F."/>
            <person name="Villemur R."/>
        </authorList>
    </citation>
    <scope>NUCLEOTIDE SEQUENCE [LARGE SCALE GENOMIC DNA]</scope>
    <source>
        <strain evidence="2 3">JAM1</strain>
    </source>
</reference>